<reference evidence="4" key="1">
    <citation type="journal article" date="2018" name="Int. J. Syst. Evol. Microbiol.">
        <title>Neptunicella marina gen. nov., sp. nov., isolated from surface seawater.</title>
        <authorList>
            <person name="Liu X."/>
            <person name="Lai Q."/>
            <person name="Du Y."/>
            <person name="Zhang X."/>
            <person name="Liu Z."/>
            <person name="Sun F."/>
            <person name="Shao Z."/>
        </authorList>
    </citation>
    <scope>NUCLEOTIDE SEQUENCE</scope>
    <source>
        <strain evidence="4">S27-2</strain>
    </source>
</reference>
<evidence type="ECO:0000259" key="2">
    <source>
        <dbReference type="PROSITE" id="PS50110"/>
    </source>
</evidence>
<sequence>MDSELILIVDDEPQNLAAMRQVLAKEYRLVFALNGHEALEVAKKQKPGLILMDIDMPVMNGYQACQALSEHPDTEHIPVIFVTSLSQVGDEATGLNIGAVDYLTKPISPPIVKARVRIHLSLVRASQLKQSYQDAIYMLGTAGHYNDLDTGVHIWRMAAYARAIAIACGWDVNDARQLELAAPMHDTGKMGIPGSILRKPAKLNASEWAVMRTHTTMGYNILSKSRAPVFKLAAEVALRHHEKWDGSGYPDGLAGEDIPESARIVAIADVFDALTMKRPYKEAWSVEESVKTIQESAGSHFDPRLVSIFMQILPEIRAIKNSWDAHEDDEEMEINIHKNERF</sequence>
<dbReference type="PANTHER" id="PTHR45228:SF5">
    <property type="entry name" value="CYCLIC DI-GMP PHOSPHODIESTERASE VC_1348-RELATED"/>
    <property type="match status" value="1"/>
</dbReference>
<keyword evidence="5" id="KW-1185">Reference proteome</keyword>
<dbReference type="SMART" id="SM00471">
    <property type="entry name" value="HDc"/>
    <property type="match status" value="1"/>
</dbReference>
<dbReference type="InterPro" id="IPR003607">
    <property type="entry name" value="HD/PDEase_dom"/>
</dbReference>
<reference evidence="4" key="2">
    <citation type="submission" date="2020-08" db="EMBL/GenBank/DDBJ databases">
        <authorList>
            <person name="Lai Q."/>
        </authorList>
    </citation>
    <scope>NUCLEOTIDE SEQUENCE</scope>
    <source>
        <strain evidence="4">S27-2</strain>
    </source>
</reference>
<dbReference type="Proteomes" id="UP000601768">
    <property type="component" value="Unassembled WGS sequence"/>
</dbReference>
<dbReference type="CDD" id="cd00077">
    <property type="entry name" value="HDc"/>
    <property type="match status" value="1"/>
</dbReference>
<gene>
    <name evidence="4" type="ORF">H8B19_11765</name>
</gene>
<dbReference type="SUPFAM" id="SSF109604">
    <property type="entry name" value="HD-domain/PDEase-like"/>
    <property type="match status" value="1"/>
</dbReference>
<evidence type="ECO:0000256" key="1">
    <source>
        <dbReference type="PROSITE-ProRule" id="PRU00169"/>
    </source>
</evidence>
<comment type="caution">
    <text evidence="4">The sequence shown here is derived from an EMBL/GenBank/DDBJ whole genome shotgun (WGS) entry which is preliminary data.</text>
</comment>
<dbReference type="Pfam" id="PF13487">
    <property type="entry name" value="HD_5"/>
    <property type="match status" value="1"/>
</dbReference>
<feature type="domain" description="Response regulatory" evidence="2">
    <location>
        <begin position="5"/>
        <end position="120"/>
    </location>
</feature>
<dbReference type="PROSITE" id="PS50110">
    <property type="entry name" value="RESPONSE_REGULATORY"/>
    <property type="match status" value="1"/>
</dbReference>
<dbReference type="InterPro" id="IPR037522">
    <property type="entry name" value="HD_GYP_dom"/>
</dbReference>
<dbReference type="Gene3D" id="1.10.3210.10">
    <property type="entry name" value="Hypothetical protein af1432"/>
    <property type="match status" value="1"/>
</dbReference>
<dbReference type="Gene3D" id="3.40.50.2300">
    <property type="match status" value="1"/>
</dbReference>
<keyword evidence="1" id="KW-0597">Phosphoprotein</keyword>
<dbReference type="InterPro" id="IPR011006">
    <property type="entry name" value="CheY-like_superfamily"/>
</dbReference>
<organism evidence="4 5">
    <name type="scientific">Neptunicella marina</name>
    <dbReference type="NCBI Taxonomy" id="2125989"/>
    <lineage>
        <taxon>Bacteria</taxon>
        <taxon>Pseudomonadati</taxon>
        <taxon>Pseudomonadota</taxon>
        <taxon>Gammaproteobacteria</taxon>
        <taxon>Alteromonadales</taxon>
        <taxon>Alteromonadaceae</taxon>
        <taxon>Neptunicella</taxon>
    </lineage>
</organism>
<feature type="modified residue" description="4-aspartylphosphate" evidence="1">
    <location>
        <position position="53"/>
    </location>
</feature>
<evidence type="ECO:0000313" key="4">
    <source>
        <dbReference type="EMBL" id="MBC3766555.1"/>
    </source>
</evidence>
<dbReference type="RefSeq" id="WP_186507084.1">
    <property type="nucleotide sequence ID" value="NZ_JACNEP010000008.1"/>
</dbReference>
<dbReference type="AlphaFoldDB" id="A0A8J6ISB2"/>
<dbReference type="GO" id="GO:0008081">
    <property type="term" value="F:phosphoric diester hydrolase activity"/>
    <property type="evidence" value="ECO:0007669"/>
    <property type="project" value="UniProtKB-ARBA"/>
</dbReference>
<evidence type="ECO:0000259" key="3">
    <source>
        <dbReference type="PROSITE" id="PS51832"/>
    </source>
</evidence>
<dbReference type="Pfam" id="PF00072">
    <property type="entry name" value="Response_reg"/>
    <property type="match status" value="1"/>
</dbReference>
<name>A0A8J6ISB2_9ALTE</name>
<proteinExistence type="predicted"/>
<dbReference type="PANTHER" id="PTHR45228">
    <property type="entry name" value="CYCLIC DI-GMP PHOSPHODIESTERASE TM_0186-RELATED"/>
    <property type="match status" value="1"/>
</dbReference>
<accession>A0A8J6ISB2</accession>
<dbReference type="InterPro" id="IPR052020">
    <property type="entry name" value="Cyclic_di-GMP/3'3'-cGAMP_PDE"/>
</dbReference>
<feature type="domain" description="HD-GYP" evidence="3">
    <location>
        <begin position="128"/>
        <end position="325"/>
    </location>
</feature>
<dbReference type="EMBL" id="JACNEP010000008">
    <property type="protein sequence ID" value="MBC3766555.1"/>
    <property type="molecule type" value="Genomic_DNA"/>
</dbReference>
<dbReference type="SUPFAM" id="SSF52172">
    <property type="entry name" value="CheY-like"/>
    <property type="match status" value="1"/>
</dbReference>
<dbReference type="PROSITE" id="PS51832">
    <property type="entry name" value="HD_GYP"/>
    <property type="match status" value="1"/>
</dbReference>
<dbReference type="InterPro" id="IPR001789">
    <property type="entry name" value="Sig_transdc_resp-reg_receiver"/>
</dbReference>
<protein>
    <submittedName>
        <fullName evidence="4">Response regulator</fullName>
    </submittedName>
</protein>
<dbReference type="GO" id="GO:0000160">
    <property type="term" value="P:phosphorelay signal transduction system"/>
    <property type="evidence" value="ECO:0007669"/>
    <property type="project" value="InterPro"/>
</dbReference>
<dbReference type="SMART" id="SM00448">
    <property type="entry name" value="REC"/>
    <property type="match status" value="1"/>
</dbReference>
<evidence type="ECO:0000313" key="5">
    <source>
        <dbReference type="Proteomes" id="UP000601768"/>
    </source>
</evidence>